<feature type="non-terminal residue" evidence="2">
    <location>
        <position position="1"/>
    </location>
</feature>
<proteinExistence type="predicted"/>
<feature type="non-terminal residue" evidence="2">
    <location>
        <position position="134"/>
    </location>
</feature>
<reference evidence="2" key="1">
    <citation type="submission" date="2024-02" db="EMBL/GenBank/DDBJ databases">
        <authorList>
            <consortium name="ELIXIR-Norway"/>
            <consortium name="Elixir Norway"/>
        </authorList>
    </citation>
    <scope>NUCLEOTIDE SEQUENCE</scope>
</reference>
<dbReference type="EMBL" id="OZ020110">
    <property type="protein sequence ID" value="CAK9262644.1"/>
    <property type="molecule type" value="Genomic_DNA"/>
</dbReference>
<dbReference type="Proteomes" id="UP001497444">
    <property type="component" value="Chromosome 15"/>
</dbReference>
<keyword evidence="3" id="KW-1185">Reference proteome</keyword>
<name>A0ABP0W754_9BRYO</name>
<feature type="region of interest" description="Disordered" evidence="1">
    <location>
        <begin position="113"/>
        <end position="134"/>
    </location>
</feature>
<organism evidence="2 3">
    <name type="scientific">Sphagnum jensenii</name>
    <dbReference type="NCBI Taxonomy" id="128206"/>
    <lineage>
        <taxon>Eukaryota</taxon>
        <taxon>Viridiplantae</taxon>
        <taxon>Streptophyta</taxon>
        <taxon>Embryophyta</taxon>
        <taxon>Bryophyta</taxon>
        <taxon>Sphagnophytina</taxon>
        <taxon>Sphagnopsida</taxon>
        <taxon>Sphagnales</taxon>
        <taxon>Sphagnaceae</taxon>
        <taxon>Sphagnum</taxon>
    </lineage>
</organism>
<evidence type="ECO:0000313" key="2">
    <source>
        <dbReference type="EMBL" id="CAK9262644.1"/>
    </source>
</evidence>
<evidence type="ECO:0008006" key="4">
    <source>
        <dbReference type="Google" id="ProtNLM"/>
    </source>
</evidence>
<sequence>MRLSPSFVCFFFCFFCCCFVFFFDPSVYGNSSLQAQLMTMTSKPDCEFSSSSCIIILSSEEKIHKSHTSSKFFLFPSATDTQIASSTKDFLFCFCSNVFVCVRGGVPHLKRQEKGKRRRYGGRDDDVPPAWTFG</sequence>
<evidence type="ECO:0000256" key="1">
    <source>
        <dbReference type="SAM" id="MobiDB-lite"/>
    </source>
</evidence>
<protein>
    <recommendedName>
        <fullName evidence="4">Secreted protein</fullName>
    </recommendedName>
</protein>
<accession>A0ABP0W754</accession>
<evidence type="ECO:0000313" key="3">
    <source>
        <dbReference type="Proteomes" id="UP001497444"/>
    </source>
</evidence>
<gene>
    <name evidence="2" type="ORF">CSSPJE1EN1_LOCUS8122</name>
</gene>